<reference evidence="1" key="1">
    <citation type="journal article" date="2021" name="Microb. Physiol.">
        <title>Proteogenomic Insights into the Physiology of Marine, Sulfate-Reducing, Filamentous Desulfonema limicola and Desulfonema magnum.</title>
        <authorList>
            <person name="Schnaars V."/>
            <person name="Wohlbrand L."/>
            <person name="Scheve S."/>
            <person name="Hinrichs C."/>
            <person name="Reinhardt R."/>
            <person name="Rabus R."/>
        </authorList>
    </citation>
    <scope>NUCLEOTIDE SEQUENCE</scope>
    <source>
        <strain evidence="1">5ac10</strain>
    </source>
</reference>
<evidence type="ECO:0000313" key="1">
    <source>
        <dbReference type="EMBL" id="QTA79362.1"/>
    </source>
</evidence>
<proteinExistence type="predicted"/>
<dbReference type="AlphaFoldDB" id="A0A975GFK8"/>
<organism evidence="1 2">
    <name type="scientific">Desulfonema limicola</name>
    <dbReference type="NCBI Taxonomy" id="45656"/>
    <lineage>
        <taxon>Bacteria</taxon>
        <taxon>Pseudomonadati</taxon>
        <taxon>Thermodesulfobacteriota</taxon>
        <taxon>Desulfobacteria</taxon>
        <taxon>Desulfobacterales</taxon>
        <taxon>Desulfococcaceae</taxon>
        <taxon>Desulfonema</taxon>
    </lineage>
</organism>
<dbReference type="Proteomes" id="UP000663720">
    <property type="component" value="Chromosome"/>
</dbReference>
<dbReference type="KEGG" id="dli:dnl_16290"/>
<keyword evidence="2" id="KW-1185">Reference proteome</keyword>
<protein>
    <submittedName>
        <fullName evidence="1">Uncharacterized protein</fullName>
    </submittedName>
</protein>
<name>A0A975GFK8_9BACT</name>
<sequence>MRCNRNKGPNVGSFDPETGKLVPFYNPRKQNWDEHFKIKDAIIIPLTPEARVTVMIFRLNNEDRITERKCMKEAGLL</sequence>
<dbReference type="EMBL" id="CP061799">
    <property type="protein sequence ID" value="QTA79362.1"/>
    <property type="molecule type" value="Genomic_DNA"/>
</dbReference>
<evidence type="ECO:0000313" key="2">
    <source>
        <dbReference type="Proteomes" id="UP000663720"/>
    </source>
</evidence>
<accession>A0A975GFK8</accession>
<gene>
    <name evidence="1" type="ORF">dnl_16290</name>
</gene>